<feature type="transmembrane region" description="Helical" evidence="7">
    <location>
        <begin position="149"/>
        <end position="167"/>
    </location>
</feature>
<comment type="caution">
    <text evidence="9">The sequence shown here is derived from an EMBL/GenBank/DDBJ whole genome shotgun (WGS) entry which is preliminary data.</text>
</comment>
<comment type="similarity">
    <text evidence="6">Belongs to the peptidase M48 family.</text>
</comment>
<keyword evidence="7" id="KW-1133">Transmembrane helix</keyword>
<dbReference type="PANTHER" id="PTHR10120">
    <property type="entry name" value="CAAX PRENYL PROTEASE 1"/>
    <property type="match status" value="1"/>
</dbReference>
<keyword evidence="2" id="KW-0479">Metal-binding</keyword>
<dbReference type="GO" id="GO:0046872">
    <property type="term" value="F:metal ion binding"/>
    <property type="evidence" value="ECO:0007669"/>
    <property type="project" value="UniProtKB-KW"/>
</dbReference>
<keyword evidence="3 6" id="KW-0378">Hydrolase</keyword>
<evidence type="ECO:0000256" key="1">
    <source>
        <dbReference type="ARBA" id="ARBA00022670"/>
    </source>
</evidence>
<dbReference type="GO" id="GO:0004222">
    <property type="term" value="F:metalloendopeptidase activity"/>
    <property type="evidence" value="ECO:0007669"/>
    <property type="project" value="InterPro"/>
</dbReference>
<keyword evidence="7" id="KW-0472">Membrane</keyword>
<dbReference type="Gene3D" id="3.30.2010.10">
    <property type="entry name" value="Metalloproteases ('zincins'), catalytic domain"/>
    <property type="match status" value="1"/>
</dbReference>
<dbReference type="Proteomes" id="UP001461498">
    <property type="component" value="Unassembled WGS sequence"/>
</dbReference>
<keyword evidence="1 6" id="KW-0645">Protease</keyword>
<keyword evidence="5 6" id="KW-0482">Metalloprotease</keyword>
<dbReference type="AlphaFoldDB" id="A0AAW1DP25"/>
<proteinExistence type="inferred from homology"/>
<dbReference type="InterPro" id="IPR001915">
    <property type="entry name" value="Peptidase_M48"/>
</dbReference>
<keyword evidence="7" id="KW-0812">Transmembrane</keyword>
<protein>
    <recommendedName>
        <fullName evidence="8">Peptidase M48 domain-containing protein</fullName>
    </recommendedName>
</protein>
<evidence type="ECO:0000256" key="3">
    <source>
        <dbReference type="ARBA" id="ARBA00022801"/>
    </source>
</evidence>
<organism evidence="9 10">
    <name type="scientific">Rhynocoris fuscipes</name>
    <dbReference type="NCBI Taxonomy" id="488301"/>
    <lineage>
        <taxon>Eukaryota</taxon>
        <taxon>Metazoa</taxon>
        <taxon>Ecdysozoa</taxon>
        <taxon>Arthropoda</taxon>
        <taxon>Hexapoda</taxon>
        <taxon>Insecta</taxon>
        <taxon>Pterygota</taxon>
        <taxon>Neoptera</taxon>
        <taxon>Paraneoptera</taxon>
        <taxon>Hemiptera</taxon>
        <taxon>Heteroptera</taxon>
        <taxon>Panheteroptera</taxon>
        <taxon>Cimicomorpha</taxon>
        <taxon>Reduviidae</taxon>
        <taxon>Harpactorinae</taxon>
        <taxon>Harpactorini</taxon>
        <taxon>Rhynocoris</taxon>
    </lineage>
</organism>
<dbReference type="GO" id="GO:0006508">
    <property type="term" value="P:proteolysis"/>
    <property type="evidence" value="ECO:0007669"/>
    <property type="project" value="UniProtKB-KW"/>
</dbReference>
<name>A0AAW1DP25_9HEMI</name>
<evidence type="ECO:0000256" key="6">
    <source>
        <dbReference type="RuleBase" id="RU003983"/>
    </source>
</evidence>
<sequence>MVFISIFLAQAFLKTALYGISTYYTVYFLESFGSDVFIWLWIIWMVGASVITPVYVDLVLPSLEEYAQLQSGSLKDKIERLAAEVGFPFSHIYITRGNNQSDEDHIAYFAGLFSSKAIIISASLVLFLTEEEIVAVVAHEMGHWKLGHSWYYLVSRAIYSFCICFFLRNYYDNGAVYEAFQINPSNAGMSFLLVTSYLYPPLERLLNIYLRSVTRRCEFQADRFAKNHGFMNHLKSALRKMYEQKKIFPVADPWYSICYYSHPSILERVQAL</sequence>
<gene>
    <name evidence="9" type="ORF">O3M35_000337</name>
</gene>
<comment type="cofactor">
    <cofactor evidence="6">
        <name>Zn(2+)</name>
        <dbReference type="ChEBI" id="CHEBI:29105"/>
    </cofactor>
    <text evidence="6">Binds 1 zinc ion per subunit.</text>
</comment>
<feature type="transmembrane region" description="Helical" evidence="7">
    <location>
        <begin position="38"/>
        <end position="60"/>
    </location>
</feature>
<evidence type="ECO:0000256" key="7">
    <source>
        <dbReference type="SAM" id="Phobius"/>
    </source>
</evidence>
<keyword evidence="4 6" id="KW-0862">Zinc</keyword>
<feature type="domain" description="Peptidase M48" evidence="8">
    <location>
        <begin position="70"/>
        <end position="272"/>
    </location>
</feature>
<dbReference type="EMBL" id="JAPXFL010000001">
    <property type="protein sequence ID" value="KAK9511730.1"/>
    <property type="molecule type" value="Genomic_DNA"/>
</dbReference>
<evidence type="ECO:0000313" key="10">
    <source>
        <dbReference type="Proteomes" id="UP001461498"/>
    </source>
</evidence>
<evidence type="ECO:0000256" key="2">
    <source>
        <dbReference type="ARBA" id="ARBA00022723"/>
    </source>
</evidence>
<evidence type="ECO:0000259" key="8">
    <source>
        <dbReference type="Pfam" id="PF01435"/>
    </source>
</evidence>
<feature type="transmembrane region" description="Helical" evidence="7">
    <location>
        <begin position="106"/>
        <end position="129"/>
    </location>
</feature>
<evidence type="ECO:0000313" key="9">
    <source>
        <dbReference type="EMBL" id="KAK9511730.1"/>
    </source>
</evidence>
<keyword evidence="10" id="KW-1185">Reference proteome</keyword>
<evidence type="ECO:0000256" key="4">
    <source>
        <dbReference type="ARBA" id="ARBA00022833"/>
    </source>
</evidence>
<accession>A0AAW1DP25</accession>
<reference evidence="9 10" key="1">
    <citation type="submission" date="2022-12" db="EMBL/GenBank/DDBJ databases">
        <title>Chromosome-level genome assembly of true bugs.</title>
        <authorList>
            <person name="Ma L."/>
            <person name="Li H."/>
        </authorList>
    </citation>
    <scope>NUCLEOTIDE SEQUENCE [LARGE SCALE GENOMIC DNA]</scope>
    <source>
        <strain evidence="9">Lab_2022b</strain>
    </source>
</reference>
<dbReference type="Pfam" id="PF01435">
    <property type="entry name" value="Peptidase_M48"/>
    <property type="match status" value="1"/>
</dbReference>
<evidence type="ECO:0000256" key="5">
    <source>
        <dbReference type="ARBA" id="ARBA00023049"/>
    </source>
</evidence>